<dbReference type="EMBL" id="LDPZ01000081">
    <property type="protein sequence ID" value="KTQ82341.1"/>
    <property type="molecule type" value="Genomic_DNA"/>
</dbReference>
<reference evidence="3 4" key="1">
    <citation type="journal article" date="2016" name="Front. Microbiol.">
        <title>Genomic Resource of Rice Seed Associated Bacteria.</title>
        <authorList>
            <person name="Midha S."/>
            <person name="Bansal K."/>
            <person name="Sharma S."/>
            <person name="Kumar N."/>
            <person name="Patil P.P."/>
            <person name="Chaudhry V."/>
            <person name="Patil P.B."/>
        </authorList>
    </citation>
    <scope>NUCLEOTIDE SEQUENCE [LARGE SCALE GENOMIC DNA]</scope>
    <source>
        <strain evidence="3 4">NS226</strain>
    </source>
</reference>
<evidence type="ECO:0000313" key="4">
    <source>
        <dbReference type="Proteomes" id="UP000078272"/>
    </source>
</evidence>
<keyword evidence="2" id="KW-0732">Signal</keyword>
<feature type="compositionally biased region" description="Polar residues" evidence="1">
    <location>
        <begin position="103"/>
        <end position="118"/>
    </location>
</feature>
<dbReference type="Proteomes" id="UP000078272">
    <property type="component" value="Unassembled WGS sequence"/>
</dbReference>
<protein>
    <recommendedName>
        <fullName evidence="5">Mucin</fullName>
    </recommendedName>
</protein>
<evidence type="ECO:0000256" key="1">
    <source>
        <dbReference type="SAM" id="MobiDB-lite"/>
    </source>
</evidence>
<evidence type="ECO:0000313" key="3">
    <source>
        <dbReference type="EMBL" id="KTQ82341.1"/>
    </source>
</evidence>
<evidence type="ECO:0008006" key="5">
    <source>
        <dbReference type="Google" id="ProtNLM"/>
    </source>
</evidence>
<proteinExistence type="predicted"/>
<feature type="compositionally biased region" description="Polar residues" evidence="1">
    <location>
        <begin position="23"/>
        <end position="44"/>
    </location>
</feature>
<dbReference type="RefSeq" id="WP_058636831.1">
    <property type="nucleotide sequence ID" value="NZ_LDPZ01000081.1"/>
</dbReference>
<gene>
    <name evidence="3" type="ORF">NS226_22370</name>
</gene>
<feature type="chain" id="PRO_5008041628" description="Mucin" evidence="2">
    <location>
        <begin position="22"/>
        <end position="118"/>
    </location>
</feature>
<dbReference type="AlphaFoldDB" id="A0A175R1S3"/>
<feature type="compositionally biased region" description="Polar residues" evidence="1">
    <location>
        <begin position="51"/>
        <end position="64"/>
    </location>
</feature>
<feature type="signal peptide" evidence="2">
    <location>
        <begin position="1"/>
        <end position="21"/>
    </location>
</feature>
<evidence type="ECO:0000256" key="2">
    <source>
        <dbReference type="SAM" id="SignalP"/>
    </source>
</evidence>
<name>A0A175R1S3_9HYPH</name>
<comment type="caution">
    <text evidence="3">The sequence shown here is derived from an EMBL/GenBank/DDBJ whole genome shotgun (WGS) entry which is preliminary data.</text>
</comment>
<dbReference type="PATRIC" id="fig|401562.3.peg.4977"/>
<organism evidence="3 4">
    <name type="scientific">Aureimonas ureilytica</name>
    <dbReference type="NCBI Taxonomy" id="401562"/>
    <lineage>
        <taxon>Bacteria</taxon>
        <taxon>Pseudomonadati</taxon>
        <taxon>Pseudomonadota</taxon>
        <taxon>Alphaproteobacteria</taxon>
        <taxon>Hyphomicrobiales</taxon>
        <taxon>Aurantimonadaceae</taxon>
        <taxon>Aureimonas</taxon>
    </lineage>
</organism>
<accession>A0A175R1S3</accession>
<sequence>MLKTILVATGFAAIAALPALAQSTDGASTSAAPVMPQASQTTPDQMGRAATTGNTSAAPSTGTMSDGDMAPQGSDTMSTGSVDRDPSEIQTEGMDPNAAAAAQESTPSNGLVPGQSPN</sequence>
<feature type="region of interest" description="Disordered" evidence="1">
    <location>
        <begin position="23"/>
        <end position="118"/>
    </location>
</feature>